<evidence type="ECO:0000313" key="2">
    <source>
        <dbReference type="Proteomes" id="UP000234275"/>
    </source>
</evidence>
<feature type="non-terminal residue" evidence="1">
    <location>
        <position position="1"/>
    </location>
</feature>
<gene>
    <name evidence="1" type="ORF">P170DRAFT_371363</name>
</gene>
<reference evidence="1 2" key="1">
    <citation type="submission" date="2016-12" db="EMBL/GenBank/DDBJ databases">
        <title>The genomes of Aspergillus section Nigri reveals drivers in fungal speciation.</title>
        <authorList>
            <consortium name="DOE Joint Genome Institute"/>
            <person name="Vesth T.C."/>
            <person name="Nybo J."/>
            <person name="Theobald S."/>
            <person name="Brandl J."/>
            <person name="Frisvad J.C."/>
            <person name="Nielsen K.F."/>
            <person name="Lyhne E.K."/>
            <person name="Kogle M.E."/>
            <person name="Kuo A."/>
            <person name="Riley R."/>
            <person name="Clum A."/>
            <person name="Nolan M."/>
            <person name="Lipzen A."/>
            <person name="Salamov A."/>
            <person name="Henrissat B."/>
            <person name="Wiebenga A."/>
            <person name="De Vries R.P."/>
            <person name="Grigoriev I.V."/>
            <person name="Mortensen U.H."/>
            <person name="Andersen M.R."/>
            <person name="Baker S.E."/>
        </authorList>
    </citation>
    <scope>NUCLEOTIDE SEQUENCE [LARGE SCALE GENOMIC DNA]</scope>
    <source>
        <strain evidence="1 2">IBT 23096</strain>
    </source>
</reference>
<dbReference type="Proteomes" id="UP000234275">
    <property type="component" value="Unassembled WGS sequence"/>
</dbReference>
<dbReference type="EMBL" id="MSFO01000024">
    <property type="protein sequence ID" value="PLB42838.1"/>
    <property type="molecule type" value="Genomic_DNA"/>
</dbReference>
<sequence>NDPSAGSPTETLLRLLLPLNDRPVRRPHRAIQSVVATGGVYKGQGRNRHELMTRAY</sequence>
<name>A0A2I2FQD0_9EURO</name>
<organism evidence="1 2">
    <name type="scientific">Aspergillus steynii IBT 23096</name>
    <dbReference type="NCBI Taxonomy" id="1392250"/>
    <lineage>
        <taxon>Eukaryota</taxon>
        <taxon>Fungi</taxon>
        <taxon>Dikarya</taxon>
        <taxon>Ascomycota</taxon>
        <taxon>Pezizomycotina</taxon>
        <taxon>Eurotiomycetes</taxon>
        <taxon>Eurotiomycetidae</taxon>
        <taxon>Eurotiales</taxon>
        <taxon>Aspergillaceae</taxon>
        <taxon>Aspergillus</taxon>
        <taxon>Aspergillus subgen. Circumdati</taxon>
    </lineage>
</organism>
<keyword evidence="2" id="KW-1185">Reference proteome</keyword>
<dbReference type="VEuPathDB" id="FungiDB:P170DRAFT_371363"/>
<accession>A0A2I2FQD0</accession>
<dbReference type="AlphaFoldDB" id="A0A2I2FQD0"/>
<evidence type="ECO:0000313" key="1">
    <source>
        <dbReference type="EMBL" id="PLB42838.1"/>
    </source>
</evidence>
<proteinExistence type="predicted"/>
<comment type="caution">
    <text evidence="1">The sequence shown here is derived from an EMBL/GenBank/DDBJ whole genome shotgun (WGS) entry which is preliminary data.</text>
</comment>
<protein>
    <submittedName>
        <fullName evidence="1">Uncharacterized protein</fullName>
    </submittedName>
</protein>